<comment type="subcellular location">
    <subcellularLocation>
        <location evidence="1">Endomembrane system</location>
        <topology evidence="1">Multi-pass membrane protein</topology>
    </subcellularLocation>
</comment>
<keyword evidence="3 5" id="KW-1133">Transmembrane helix</keyword>
<evidence type="ECO:0000259" key="6">
    <source>
        <dbReference type="Pfam" id="PF02656"/>
    </source>
</evidence>
<feature type="transmembrane region" description="Helical" evidence="5">
    <location>
        <begin position="20"/>
        <end position="39"/>
    </location>
</feature>
<evidence type="ECO:0000256" key="4">
    <source>
        <dbReference type="ARBA" id="ARBA00023136"/>
    </source>
</evidence>
<evidence type="ECO:0000313" key="8">
    <source>
        <dbReference type="Proteomes" id="UP000295626"/>
    </source>
</evidence>
<accession>A0ABY2DL20</accession>
<sequence length="104" mass="10521">MTGTPPGRDPGLQPERTRLAWRRTALALTVVAVLALRLALAGEPFGALVGLAVVGVWAAALRVCWRRGTGSGPAPTGGPALAQAALAAVGLALAGLALVLHELW</sequence>
<evidence type="ECO:0000256" key="3">
    <source>
        <dbReference type="ARBA" id="ARBA00022989"/>
    </source>
</evidence>
<keyword evidence="2 5" id="KW-0812">Transmembrane</keyword>
<evidence type="ECO:0000256" key="2">
    <source>
        <dbReference type="ARBA" id="ARBA00022692"/>
    </source>
</evidence>
<gene>
    <name evidence="7" type="ORF">E1091_02305</name>
</gene>
<keyword evidence="4 5" id="KW-0472">Membrane</keyword>
<dbReference type="EMBL" id="SMKE01000036">
    <property type="protein sequence ID" value="TDC01727.1"/>
    <property type="molecule type" value="Genomic_DNA"/>
</dbReference>
<organism evidence="7 8">
    <name type="scientific">Micromonospora fluostatini</name>
    <dbReference type="NCBI Taxonomy" id="1629071"/>
    <lineage>
        <taxon>Bacteria</taxon>
        <taxon>Bacillati</taxon>
        <taxon>Actinomycetota</taxon>
        <taxon>Actinomycetes</taxon>
        <taxon>Micromonosporales</taxon>
        <taxon>Micromonosporaceae</taxon>
        <taxon>Micromonospora</taxon>
    </lineage>
</organism>
<name>A0ABY2DL20_9ACTN</name>
<protein>
    <submittedName>
        <fullName evidence="7">DUF202 domain-containing protein</fullName>
    </submittedName>
</protein>
<evidence type="ECO:0000256" key="1">
    <source>
        <dbReference type="ARBA" id="ARBA00004127"/>
    </source>
</evidence>
<feature type="domain" description="DUF202" evidence="6">
    <location>
        <begin position="9"/>
        <end position="67"/>
    </location>
</feature>
<dbReference type="Pfam" id="PF02656">
    <property type="entry name" value="DUF202"/>
    <property type="match status" value="1"/>
</dbReference>
<evidence type="ECO:0000256" key="5">
    <source>
        <dbReference type="SAM" id="Phobius"/>
    </source>
</evidence>
<comment type="caution">
    <text evidence="7">The sequence shown here is derived from an EMBL/GenBank/DDBJ whole genome shotgun (WGS) entry which is preliminary data.</text>
</comment>
<reference evidence="7 8" key="1">
    <citation type="submission" date="2019-02" db="EMBL/GenBank/DDBJ databases">
        <title>Draft genome sequences of novel Actinobacteria.</title>
        <authorList>
            <person name="Sahin N."/>
            <person name="Ay H."/>
            <person name="Saygin H."/>
        </authorList>
    </citation>
    <scope>NUCLEOTIDE SEQUENCE [LARGE SCALE GENOMIC DNA]</scope>
    <source>
        <strain evidence="7 8">JCM 30529</strain>
    </source>
</reference>
<evidence type="ECO:0000313" key="7">
    <source>
        <dbReference type="EMBL" id="TDC01727.1"/>
    </source>
</evidence>
<feature type="transmembrane region" description="Helical" evidence="5">
    <location>
        <begin position="77"/>
        <end position="100"/>
    </location>
</feature>
<dbReference type="Proteomes" id="UP000295626">
    <property type="component" value="Unassembled WGS sequence"/>
</dbReference>
<keyword evidence="8" id="KW-1185">Reference proteome</keyword>
<proteinExistence type="predicted"/>
<feature type="transmembrane region" description="Helical" evidence="5">
    <location>
        <begin position="45"/>
        <end position="65"/>
    </location>
</feature>
<dbReference type="InterPro" id="IPR003807">
    <property type="entry name" value="DUF202"/>
</dbReference>